<evidence type="ECO:0000313" key="2">
    <source>
        <dbReference type="Proteomes" id="UP000183407"/>
    </source>
</evidence>
<accession>A0A1H5EKA2</accession>
<dbReference type="Proteomes" id="UP000183407">
    <property type="component" value="Unassembled WGS sequence"/>
</dbReference>
<organism evidence="1 2">
    <name type="scientific">Rhodococcus jostii</name>
    <dbReference type="NCBI Taxonomy" id="132919"/>
    <lineage>
        <taxon>Bacteria</taxon>
        <taxon>Bacillati</taxon>
        <taxon>Actinomycetota</taxon>
        <taxon>Actinomycetes</taxon>
        <taxon>Mycobacteriales</taxon>
        <taxon>Nocardiaceae</taxon>
        <taxon>Rhodococcus</taxon>
    </lineage>
</organism>
<sequence>MTTGTVRIERAPDGIWIIAPDDAPSVLDDAAGIDVAVLEALGGHLSWSVLAEHAVPAAVIDDVDSAQNWLWAVFGEEVALAVAAGSGTEISVAPARPRVAACARRLAFALWAARWWPTSTVDALPALDEELLNGEIATLVEECDLLVDGADALAPAAPAVPVRPARADDYALAAGVATATLPSALVLTRGTTGTDWRRYPPGLVDASERAVAWEVVRASGTTTVRVSIVAAPGLSSAVPEHLRPRASVGTASGTVDVSLSLSGDTWSGVAAAPSGSEAGVSVDVHVPGFGTTGSADGGGAEVRERVRNLIRQRLLRAAATTPDDGPDAPLLAEIEAAASDSDF</sequence>
<evidence type="ECO:0000313" key="1">
    <source>
        <dbReference type="EMBL" id="SED91613.1"/>
    </source>
</evidence>
<proteinExistence type="predicted"/>
<dbReference type="AlphaFoldDB" id="A0A1H5EKA2"/>
<dbReference type="RefSeq" id="WP_073360858.1">
    <property type="nucleotide sequence ID" value="NZ_FNTL01000004.1"/>
</dbReference>
<gene>
    <name evidence="1" type="ORF">SAMN04490220_6025</name>
</gene>
<dbReference type="EMBL" id="FNTL01000004">
    <property type="protein sequence ID" value="SED91613.1"/>
    <property type="molecule type" value="Genomic_DNA"/>
</dbReference>
<name>A0A1H5EKA2_RHOJO</name>
<protein>
    <submittedName>
        <fullName evidence="1">Uncharacterized protein</fullName>
    </submittedName>
</protein>
<reference evidence="2" key="1">
    <citation type="submission" date="2016-10" db="EMBL/GenBank/DDBJ databases">
        <authorList>
            <person name="Varghese N."/>
        </authorList>
    </citation>
    <scope>NUCLEOTIDE SEQUENCE [LARGE SCALE GENOMIC DNA]</scope>
    <source>
        <strain evidence="2">DSM 44719</strain>
    </source>
</reference>
<dbReference type="OrthoDB" id="5124265at2"/>